<evidence type="ECO:0000313" key="3">
    <source>
        <dbReference type="Proteomes" id="UP001253193"/>
    </source>
</evidence>
<dbReference type="Proteomes" id="UP001253193">
    <property type="component" value="Unassembled WGS sequence"/>
</dbReference>
<protein>
    <recommendedName>
        <fullName evidence="4">Bacteriocin</fullName>
    </recommendedName>
</protein>
<dbReference type="RefSeq" id="WP_140099030.1">
    <property type="nucleotide sequence ID" value="NZ_JAJGNV010000019.1"/>
</dbReference>
<evidence type="ECO:0000313" key="2">
    <source>
        <dbReference type="EMBL" id="MDS1824562.1"/>
    </source>
</evidence>
<keyword evidence="1" id="KW-0472">Membrane</keyword>
<accession>A0AAW8Q766</accession>
<dbReference type="AlphaFoldDB" id="A0AAW8Q766"/>
<keyword evidence="1" id="KW-0812">Transmembrane</keyword>
<evidence type="ECO:0008006" key="4">
    <source>
        <dbReference type="Google" id="ProtNLM"/>
    </source>
</evidence>
<comment type="caution">
    <text evidence="2">The sequence shown here is derived from an EMBL/GenBank/DDBJ whole genome shotgun (WGS) entry which is preliminary data.</text>
</comment>
<reference evidence="2" key="1">
    <citation type="submission" date="2023-06" db="EMBL/GenBank/DDBJ databases">
        <title>Genomic Diversity of Vibrio spp. and Metagenomic Analysis of Pathogens in Florida Gulf Coastal Waters Following Hurricane Ian.</title>
        <authorList>
            <person name="Brumfield K.D."/>
        </authorList>
    </citation>
    <scope>NUCLEOTIDE SEQUENCE</scope>
    <source>
        <strain evidence="2">WBS2B-138</strain>
    </source>
</reference>
<dbReference type="EMBL" id="JAUHGG010000032">
    <property type="protein sequence ID" value="MDS1824562.1"/>
    <property type="molecule type" value="Genomic_DNA"/>
</dbReference>
<keyword evidence="1" id="KW-1133">Transmembrane helix</keyword>
<name>A0AAW8Q766_VIBPH</name>
<sequence>MMKLFVEEKSGGRKTGKKLFLDKVASTRRELLELLGSKDFFIGEEKYYINQVQAQKSSDNTAMGMVLGGVLGLIGGAAGVAAGGTIGGLLGKDSDIKEQEKVDKFNGSKL</sequence>
<gene>
    <name evidence="2" type="ORF">QX249_28530</name>
</gene>
<feature type="transmembrane region" description="Helical" evidence="1">
    <location>
        <begin position="66"/>
        <end position="91"/>
    </location>
</feature>
<evidence type="ECO:0000256" key="1">
    <source>
        <dbReference type="SAM" id="Phobius"/>
    </source>
</evidence>
<proteinExistence type="predicted"/>
<organism evidence="2 3">
    <name type="scientific">Vibrio parahaemolyticus</name>
    <dbReference type="NCBI Taxonomy" id="670"/>
    <lineage>
        <taxon>Bacteria</taxon>
        <taxon>Pseudomonadati</taxon>
        <taxon>Pseudomonadota</taxon>
        <taxon>Gammaproteobacteria</taxon>
        <taxon>Vibrionales</taxon>
        <taxon>Vibrionaceae</taxon>
        <taxon>Vibrio</taxon>
    </lineage>
</organism>